<evidence type="ECO:0000313" key="1">
    <source>
        <dbReference type="EMBL" id="DAE20349.1"/>
    </source>
</evidence>
<proteinExistence type="predicted"/>
<accession>A0A8S5QNN3</accession>
<organism evidence="1">
    <name type="scientific">Siphoviridae sp. ctV7t52</name>
    <dbReference type="NCBI Taxonomy" id="2826357"/>
    <lineage>
        <taxon>Viruses</taxon>
        <taxon>Duplodnaviria</taxon>
        <taxon>Heunggongvirae</taxon>
        <taxon>Uroviricota</taxon>
        <taxon>Caudoviricetes</taxon>
    </lineage>
</organism>
<reference evidence="1" key="1">
    <citation type="journal article" date="2021" name="Proc. Natl. Acad. Sci. U.S.A.">
        <title>A Catalog of Tens of Thousands of Viruses from Human Metagenomes Reveals Hidden Associations with Chronic Diseases.</title>
        <authorList>
            <person name="Tisza M.J."/>
            <person name="Buck C.B."/>
        </authorList>
    </citation>
    <scope>NUCLEOTIDE SEQUENCE</scope>
    <source>
        <strain evidence="1">CtV7t52</strain>
    </source>
</reference>
<dbReference type="EMBL" id="BK015692">
    <property type="protein sequence ID" value="DAE20349.1"/>
    <property type="molecule type" value="Genomic_DNA"/>
</dbReference>
<name>A0A8S5QNN3_9CAUD</name>
<protein>
    <submittedName>
        <fullName evidence="1">Uncharacterized protein</fullName>
    </submittedName>
</protein>
<sequence>MTYVVRQYEGHCMWEGTHPAKANDTEFETLHEALAFRATLTGMIEIFKREVIE</sequence>